<dbReference type="EMBL" id="CP000758">
    <property type="protein sequence ID" value="ABS14250.1"/>
    <property type="molecule type" value="Genomic_DNA"/>
</dbReference>
<dbReference type="eggNOG" id="ENOG502ZTK5">
    <property type="taxonomic scope" value="Bacteria"/>
</dbReference>
<dbReference type="STRING" id="439375.Oant_1534"/>
<protein>
    <submittedName>
        <fullName evidence="1">Uncharacterized protein</fullName>
    </submittedName>
</protein>
<keyword evidence="2" id="KW-1185">Reference proteome</keyword>
<dbReference type="Proteomes" id="UP000002301">
    <property type="component" value="Chromosome 1"/>
</dbReference>
<sequence>MTERDEFFGARDRKQAFHNFDGLWLPKIVDERLVEAAKLAQRTAGPTGPREDGNAWPKFQREFLDWYDEIKDEFGNIIGHVQTGEPEKKMPYIPARKISQMEAAIQWPMHYLKEHDGPRNVLSVYLRCKAYRKPFGQACKRLGWPRATAYRARDKALSLIAQGLNSDGIPLD</sequence>
<gene>
    <name evidence="1" type="ordered locus">Oant_1534</name>
</gene>
<dbReference type="KEGG" id="oan:Oant_1534"/>
<evidence type="ECO:0000313" key="2">
    <source>
        <dbReference type="Proteomes" id="UP000002301"/>
    </source>
</evidence>
<evidence type="ECO:0000313" key="1">
    <source>
        <dbReference type="EMBL" id="ABS14250.1"/>
    </source>
</evidence>
<dbReference type="RefSeq" id="WP_012091588.1">
    <property type="nucleotide sequence ID" value="NC_009667.1"/>
</dbReference>
<accession>A6WZ46</accession>
<name>A6WZ46_BRUA4</name>
<dbReference type="HOGENOM" id="CLU_121926_0_0_5"/>
<dbReference type="AlphaFoldDB" id="A6WZ46"/>
<reference evidence="1 2" key="1">
    <citation type="journal article" date="2011" name="J. Bacteriol.">
        <title>Genome of Ochrobactrum anthropi ATCC 49188 T, a versatile opportunistic pathogen and symbiont of several eukaryotic hosts.</title>
        <authorList>
            <person name="Chain P.S."/>
            <person name="Lang D.M."/>
            <person name="Comerci D.J."/>
            <person name="Malfatti S.A."/>
            <person name="Vergez L.M."/>
            <person name="Shin M."/>
            <person name="Ugalde R.A."/>
            <person name="Garcia E."/>
            <person name="Tolmasky M.E."/>
        </authorList>
    </citation>
    <scope>NUCLEOTIDE SEQUENCE [LARGE SCALE GENOMIC DNA]</scope>
    <source>
        <strain evidence="2">ATCC 49188 / DSM 6882 / CCUG 24695 / JCM 21032 / LMG 3331 / NBRC 15819 / NCTC 12168 / Alc 37</strain>
    </source>
</reference>
<organism evidence="1 2">
    <name type="scientific">Brucella anthropi (strain ATCC 49188 / DSM 6882 / CCUG 24695 / JCM 21032 / LMG 3331 / NBRC 15819 / NCTC 12168 / Alc 37)</name>
    <name type="common">Ochrobactrum anthropi</name>
    <dbReference type="NCBI Taxonomy" id="439375"/>
    <lineage>
        <taxon>Bacteria</taxon>
        <taxon>Pseudomonadati</taxon>
        <taxon>Pseudomonadota</taxon>
        <taxon>Alphaproteobacteria</taxon>
        <taxon>Hyphomicrobiales</taxon>
        <taxon>Brucellaceae</taxon>
        <taxon>Brucella/Ochrobactrum group</taxon>
        <taxon>Brucella</taxon>
    </lineage>
</organism>
<proteinExistence type="predicted"/>